<dbReference type="Gene3D" id="2.60.120.620">
    <property type="entry name" value="q2cbj1_9rhob like domain"/>
    <property type="match status" value="1"/>
</dbReference>
<dbReference type="EMBL" id="CAJNNW010028554">
    <property type="protein sequence ID" value="CAE8696683.1"/>
    <property type="molecule type" value="Genomic_DNA"/>
</dbReference>
<protein>
    <submittedName>
        <fullName evidence="1">Uncharacterized protein</fullName>
    </submittedName>
</protein>
<name>A0A813KAI5_POLGL</name>
<comment type="caution">
    <text evidence="1">The sequence shown here is derived from an EMBL/GenBank/DDBJ whole genome shotgun (WGS) entry which is preliminary data.</text>
</comment>
<accession>A0A813KAI5</accession>
<dbReference type="SUPFAM" id="SSF51197">
    <property type="entry name" value="Clavaminate synthase-like"/>
    <property type="match status" value="1"/>
</dbReference>
<sequence>MGDLTPDCPAPLEAVGWRDPILAQLPDLERELTAAERARLLSQPEYWAALCPALHVGDPEMARLAADSVLDVDPDLVDECRERMLLDGYFNIDAAFTPEEPESGRSLDWAVDVAALADGVKRLTEAGWPASFLLMYDEPWIMAHQLKNFMLMTTGNRLIMDFSFFHVGGGRSASGATEVTAGAKSSRGWPPHRDRGTDEAAAAFRTDGTPKYSTTWIPLTDATTTNSCLYAVSQRHDPGYFAGDFGKNPLQAVFCKPEAFQHIKALPCPAGSLVHFSHRLIHWGSAADEDWQRRRSEGPRIALSFACADESFERPYLVARSSPLPPVNIRASLISGLALAYLQNEEPGDFRSKLYWDVFQQNLAAFDRKFVGIVSDNYKAYSDRERGQSSTGEV</sequence>
<evidence type="ECO:0000313" key="2">
    <source>
        <dbReference type="Proteomes" id="UP000626109"/>
    </source>
</evidence>
<evidence type="ECO:0000313" key="1">
    <source>
        <dbReference type="EMBL" id="CAE8696683.1"/>
    </source>
</evidence>
<dbReference type="AlphaFoldDB" id="A0A813KAI5"/>
<gene>
    <name evidence="1" type="ORF">PGLA2088_LOCUS29933</name>
</gene>
<dbReference type="Proteomes" id="UP000626109">
    <property type="component" value="Unassembled WGS sequence"/>
</dbReference>
<proteinExistence type="predicted"/>
<reference evidence="1" key="1">
    <citation type="submission" date="2021-02" db="EMBL/GenBank/DDBJ databases">
        <authorList>
            <person name="Dougan E. K."/>
            <person name="Rhodes N."/>
            <person name="Thang M."/>
            <person name="Chan C."/>
        </authorList>
    </citation>
    <scope>NUCLEOTIDE SEQUENCE</scope>
</reference>
<organism evidence="1 2">
    <name type="scientific">Polarella glacialis</name>
    <name type="common">Dinoflagellate</name>
    <dbReference type="NCBI Taxonomy" id="89957"/>
    <lineage>
        <taxon>Eukaryota</taxon>
        <taxon>Sar</taxon>
        <taxon>Alveolata</taxon>
        <taxon>Dinophyceae</taxon>
        <taxon>Suessiales</taxon>
        <taxon>Suessiaceae</taxon>
        <taxon>Polarella</taxon>
    </lineage>
</organism>